<gene>
    <name evidence="1" type="ORF">TM448A06528_0009</name>
</gene>
<dbReference type="AlphaFoldDB" id="A0A6H2A5S4"/>
<reference evidence="1" key="1">
    <citation type="submission" date="2020-03" db="EMBL/GenBank/DDBJ databases">
        <title>The deep terrestrial virosphere.</title>
        <authorList>
            <person name="Holmfeldt K."/>
            <person name="Nilsson E."/>
            <person name="Simone D."/>
            <person name="Lopez-Fernandez M."/>
            <person name="Wu X."/>
            <person name="de Brujin I."/>
            <person name="Lundin D."/>
            <person name="Andersson A."/>
            <person name="Bertilsson S."/>
            <person name="Dopson M."/>
        </authorList>
    </citation>
    <scope>NUCLEOTIDE SEQUENCE</scope>
    <source>
        <strain evidence="1">TM448A06528</strain>
    </source>
</reference>
<sequence>MSNADNELIPFIDGDQGEGIKDFFMDTVEAKEEQANRRRENFMKRLVSHDDPVYDEMEDLKMGVAEFAFMKRER</sequence>
<dbReference type="EMBL" id="MT144562">
    <property type="protein sequence ID" value="QJA55049.1"/>
    <property type="molecule type" value="Genomic_DNA"/>
</dbReference>
<name>A0A6H2A5S4_9ZZZZ</name>
<protein>
    <submittedName>
        <fullName evidence="1">Uncharacterized protein</fullName>
    </submittedName>
</protein>
<organism evidence="1">
    <name type="scientific">viral metagenome</name>
    <dbReference type="NCBI Taxonomy" id="1070528"/>
    <lineage>
        <taxon>unclassified sequences</taxon>
        <taxon>metagenomes</taxon>
        <taxon>organismal metagenomes</taxon>
    </lineage>
</organism>
<evidence type="ECO:0000313" key="1">
    <source>
        <dbReference type="EMBL" id="QJA55049.1"/>
    </source>
</evidence>
<proteinExistence type="predicted"/>
<accession>A0A6H2A5S4</accession>